<keyword evidence="4" id="KW-1185">Reference proteome</keyword>
<feature type="signal peptide" evidence="2">
    <location>
        <begin position="1"/>
        <end position="22"/>
    </location>
</feature>
<evidence type="ECO:0000313" key="4">
    <source>
        <dbReference type="Proteomes" id="UP000694549"/>
    </source>
</evidence>
<dbReference type="AlphaFoldDB" id="A0A8B9UPR1"/>
<protein>
    <submittedName>
        <fullName evidence="3">Uncharacterized protein</fullName>
    </submittedName>
</protein>
<keyword evidence="2" id="KW-0732">Signal</keyword>
<reference evidence="3" key="2">
    <citation type="submission" date="2025-09" db="UniProtKB">
        <authorList>
            <consortium name="Ensembl"/>
        </authorList>
    </citation>
    <scope>IDENTIFICATION</scope>
</reference>
<evidence type="ECO:0000313" key="3">
    <source>
        <dbReference type="Ensembl" id="ENSAZOP00000011317.1"/>
    </source>
</evidence>
<organism evidence="3 4">
    <name type="scientific">Anas zonorhyncha</name>
    <name type="common">Eastern spot-billed duck</name>
    <dbReference type="NCBI Taxonomy" id="75864"/>
    <lineage>
        <taxon>Eukaryota</taxon>
        <taxon>Metazoa</taxon>
        <taxon>Chordata</taxon>
        <taxon>Craniata</taxon>
        <taxon>Vertebrata</taxon>
        <taxon>Euteleostomi</taxon>
        <taxon>Archelosauria</taxon>
        <taxon>Archosauria</taxon>
        <taxon>Dinosauria</taxon>
        <taxon>Saurischia</taxon>
        <taxon>Theropoda</taxon>
        <taxon>Coelurosauria</taxon>
        <taxon>Aves</taxon>
        <taxon>Neognathae</taxon>
        <taxon>Galloanserae</taxon>
        <taxon>Anseriformes</taxon>
        <taxon>Anatidae</taxon>
        <taxon>Anatinae</taxon>
        <taxon>Anas</taxon>
    </lineage>
</organism>
<dbReference type="Ensembl" id="ENSAZOT00000012085.1">
    <property type="protein sequence ID" value="ENSAZOP00000011317.1"/>
    <property type="gene ID" value="ENSAZOG00000007263.1"/>
</dbReference>
<evidence type="ECO:0000256" key="1">
    <source>
        <dbReference type="SAM" id="MobiDB-lite"/>
    </source>
</evidence>
<name>A0A8B9UPR1_9AVES</name>
<evidence type="ECO:0000256" key="2">
    <source>
        <dbReference type="SAM" id="SignalP"/>
    </source>
</evidence>
<feature type="compositionally biased region" description="Basic and acidic residues" evidence="1">
    <location>
        <begin position="105"/>
        <end position="115"/>
    </location>
</feature>
<accession>A0A8B9UPR1</accession>
<sequence length="160" mass="16608">MGFWGAVGCAMGRGGLWGGVLGCPLTLLPPPPPENRLLPTELRREALALQRDLEFDTPGVGGVTGSHDDEYQWAGLEPPKVMVTTSRDPSARLRVFVKVGGASGERGRGLGERGRGLTVSTPPGAGLSVTSMGKVGAVSWGTSNTSYTSQLLPVQPSSPP</sequence>
<dbReference type="Proteomes" id="UP000694549">
    <property type="component" value="Unplaced"/>
</dbReference>
<feature type="region of interest" description="Disordered" evidence="1">
    <location>
        <begin position="104"/>
        <end position="125"/>
    </location>
</feature>
<reference evidence="3" key="1">
    <citation type="submission" date="2025-08" db="UniProtKB">
        <authorList>
            <consortium name="Ensembl"/>
        </authorList>
    </citation>
    <scope>IDENTIFICATION</scope>
</reference>
<proteinExistence type="predicted"/>
<feature type="chain" id="PRO_5034463881" evidence="2">
    <location>
        <begin position="23"/>
        <end position="160"/>
    </location>
</feature>